<evidence type="ECO:0000256" key="1">
    <source>
        <dbReference type="ARBA" id="ARBA00022491"/>
    </source>
</evidence>
<dbReference type="SUPFAM" id="SSF48498">
    <property type="entry name" value="Tetracyclin repressor-like, C-terminal domain"/>
    <property type="match status" value="1"/>
</dbReference>
<accession>A0A380NA95</accession>
<dbReference type="PRINTS" id="PR00400">
    <property type="entry name" value="TETREPRESSOR"/>
</dbReference>
<keyword evidence="3 5" id="KW-0238">DNA-binding</keyword>
<dbReference type="InterPro" id="IPR009057">
    <property type="entry name" value="Homeodomain-like_sf"/>
</dbReference>
<dbReference type="GO" id="GO:0000976">
    <property type="term" value="F:transcription cis-regulatory region binding"/>
    <property type="evidence" value="ECO:0007669"/>
    <property type="project" value="TreeGrafter"/>
</dbReference>
<evidence type="ECO:0000313" key="8">
    <source>
        <dbReference type="Proteomes" id="UP000254150"/>
    </source>
</evidence>
<dbReference type="InterPro" id="IPR003012">
    <property type="entry name" value="Tet_transcr_reg_TetR"/>
</dbReference>
<proteinExistence type="predicted"/>
<dbReference type="SUPFAM" id="SSF46689">
    <property type="entry name" value="Homeodomain-like"/>
    <property type="match status" value="1"/>
</dbReference>
<dbReference type="Pfam" id="PF00440">
    <property type="entry name" value="TetR_N"/>
    <property type="match status" value="1"/>
</dbReference>
<reference evidence="7 8" key="1">
    <citation type="submission" date="2018-06" db="EMBL/GenBank/DDBJ databases">
        <authorList>
            <consortium name="Pathogen Informatics"/>
            <person name="Doyle S."/>
        </authorList>
    </citation>
    <scope>NUCLEOTIDE SEQUENCE [LARGE SCALE GENOMIC DNA]</scope>
    <source>
        <strain evidence="7 8">NCTC7807</strain>
    </source>
</reference>
<evidence type="ECO:0000256" key="4">
    <source>
        <dbReference type="ARBA" id="ARBA00023163"/>
    </source>
</evidence>
<dbReference type="InterPro" id="IPR004111">
    <property type="entry name" value="Repressor_TetR_C"/>
</dbReference>
<dbReference type="Gene3D" id="1.10.357.10">
    <property type="entry name" value="Tetracycline Repressor, domain 2"/>
    <property type="match status" value="1"/>
</dbReference>
<dbReference type="Proteomes" id="UP000254150">
    <property type="component" value="Unassembled WGS sequence"/>
</dbReference>
<dbReference type="PANTHER" id="PTHR30055:SF151">
    <property type="entry name" value="TRANSCRIPTIONAL REGULATORY PROTEIN"/>
    <property type="match status" value="1"/>
</dbReference>
<keyword evidence="2" id="KW-0805">Transcription regulation</keyword>
<evidence type="ECO:0000313" key="7">
    <source>
        <dbReference type="EMBL" id="SUP35682.1"/>
    </source>
</evidence>
<feature type="domain" description="HTH tetR-type" evidence="6">
    <location>
        <begin position="8"/>
        <end position="68"/>
    </location>
</feature>
<keyword evidence="1" id="KW-0678">Repressor</keyword>
<sequence>MGRPPRRLVTREGIMRAALALVDEEGPDALSASRVAKRLGVKGPSLYAYVSGRDEIVDGLHALIVAEMELADATGPWTGVIDRWARSYRAAFAAHPRAVPLIASRPVRVPAALEAYARAFDALRAAGWPEERLLPVVRSVEYFLIGSALDLDAHPEDGLHGEHLPAGLGPLRCAPPHHHELAFETGLAALIEGLRATLAALRREPGGGTGRAAPPDAK</sequence>
<evidence type="ECO:0000256" key="2">
    <source>
        <dbReference type="ARBA" id="ARBA00023015"/>
    </source>
</evidence>
<evidence type="ECO:0000259" key="6">
    <source>
        <dbReference type="PROSITE" id="PS50977"/>
    </source>
</evidence>
<dbReference type="InterPro" id="IPR050109">
    <property type="entry name" value="HTH-type_TetR-like_transc_reg"/>
</dbReference>
<dbReference type="GO" id="GO:0003700">
    <property type="term" value="F:DNA-binding transcription factor activity"/>
    <property type="evidence" value="ECO:0007669"/>
    <property type="project" value="TreeGrafter"/>
</dbReference>
<dbReference type="EMBL" id="UHID01000005">
    <property type="protein sequence ID" value="SUP35682.1"/>
    <property type="molecule type" value="Genomic_DNA"/>
</dbReference>
<name>A0A380NA95_STRGR</name>
<keyword evidence="4" id="KW-0804">Transcription</keyword>
<organism evidence="7 8">
    <name type="scientific">Streptomyces griseus</name>
    <dbReference type="NCBI Taxonomy" id="1911"/>
    <lineage>
        <taxon>Bacteria</taxon>
        <taxon>Bacillati</taxon>
        <taxon>Actinomycetota</taxon>
        <taxon>Actinomycetes</taxon>
        <taxon>Kitasatosporales</taxon>
        <taxon>Streptomycetaceae</taxon>
        <taxon>Streptomyces</taxon>
    </lineage>
</organism>
<dbReference type="GO" id="GO:0045892">
    <property type="term" value="P:negative regulation of DNA-templated transcription"/>
    <property type="evidence" value="ECO:0007669"/>
    <property type="project" value="InterPro"/>
</dbReference>
<gene>
    <name evidence="7" type="primary">tetR_3</name>
    <name evidence="7" type="ORF">NCTC7807_02050</name>
</gene>
<evidence type="ECO:0000256" key="3">
    <source>
        <dbReference type="ARBA" id="ARBA00023125"/>
    </source>
</evidence>
<dbReference type="RefSeq" id="WP_115068406.1">
    <property type="nucleotide sequence ID" value="NZ_UHID01000005.1"/>
</dbReference>
<dbReference type="GO" id="GO:0046677">
    <property type="term" value="P:response to antibiotic"/>
    <property type="evidence" value="ECO:0007669"/>
    <property type="project" value="InterPro"/>
</dbReference>
<evidence type="ECO:0000256" key="5">
    <source>
        <dbReference type="PROSITE-ProRule" id="PRU00335"/>
    </source>
</evidence>
<dbReference type="PROSITE" id="PS50977">
    <property type="entry name" value="HTH_TETR_2"/>
    <property type="match status" value="1"/>
</dbReference>
<dbReference type="AlphaFoldDB" id="A0A380NA95"/>
<feature type="DNA-binding region" description="H-T-H motif" evidence="5">
    <location>
        <begin position="31"/>
        <end position="50"/>
    </location>
</feature>
<dbReference type="Pfam" id="PF02909">
    <property type="entry name" value="TetR_C_1"/>
    <property type="match status" value="1"/>
</dbReference>
<dbReference type="PANTHER" id="PTHR30055">
    <property type="entry name" value="HTH-TYPE TRANSCRIPTIONAL REGULATOR RUTR"/>
    <property type="match status" value="1"/>
</dbReference>
<dbReference type="InterPro" id="IPR001647">
    <property type="entry name" value="HTH_TetR"/>
</dbReference>
<dbReference type="InterPro" id="IPR036271">
    <property type="entry name" value="Tet_transcr_reg_TetR-rel_C_sf"/>
</dbReference>
<protein>
    <submittedName>
        <fullName evidence="7">Regulatory protein</fullName>
    </submittedName>
</protein>